<name>A0A9C6TNU5_FRAOC</name>
<dbReference type="GeneID" id="127748836"/>
<protein>
    <submittedName>
        <fullName evidence="4">Uncharacterized protein LOC127748836</fullName>
    </submittedName>
</protein>
<feature type="coiled-coil region" evidence="1">
    <location>
        <begin position="116"/>
        <end position="164"/>
    </location>
</feature>
<reference evidence="4" key="1">
    <citation type="submission" date="2025-08" db="UniProtKB">
        <authorList>
            <consortium name="RefSeq"/>
        </authorList>
    </citation>
    <scope>IDENTIFICATION</scope>
    <source>
        <tissue evidence="4">Whole organism</tissue>
    </source>
</reference>
<keyword evidence="1" id="KW-0175">Coiled coil</keyword>
<dbReference type="PANTHER" id="PTHR11505">
    <property type="entry name" value="L1 TRANSPOSABLE ELEMENT-RELATED"/>
    <property type="match status" value="1"/>
</dbReference>
<dbReference type="RefSeq" id="XP_052119921.1">
    <property type="nucleotide sequence ID" value="XM_052263961.1"/>
</dbReference>
<dbReference type="InterPro" id="IPR057251">
    <property type="entry name" value="FP_C"/>
</dbReference>
<keyword evidence="3" id="KW-1185">Reference proteome</keyword>
<sequence>MGNMDPETCTSCKEKLPIDYVTCSQGCVLHFNTCAGLAEGTWRKMSNKSEWKCPTCRKPKPTESAVTSAELRQFMNTVTEKLAPVQQISGLKASMEELKNSVDFMSSKYDEVLCKVADLQNQNAEQAATLDLLKTENEEKEKVIEELKIRMREAEQYARNRNIEISGVEFIKEENLITVMENLAEQLQIRFKENEIDVIHRVPSRYNGTRPPKIIVQFTTRKERDFWLKHKKYASVFSNDITNGQSVSQVYLDKHLTAEWKHLLWQSKQVGRPKGYKIFWHQDSKICVKKNINEEPIIIRTAQDLQKLN</sequence>
<proteinExistence type="predicted"/>
<organism evidence="3 4">
    <name type="scientific">Frankliniella occidentalis</name>
    <name type="common">Western flower thrips</name>
    <name type="synonym">Euthrips occidentalis</name>
    <dbReference type="NCBI Taxonomy" id="133901"/>
    <lineage>
        <taxon>Eukaryota</taxon>
        <taxon>Metazoa</taxon>
        <taxon>Ecdysozoa</taxon>
        <taxon>Arthropoda</taxon>
        <taxon>Hexapoda</taxon>
        <taxon>Insecta</taxon>
        <taxon>Pterygota</taxon>
        <taxon>Neoptera</taxon>
        <taxon>Paraneoptera</taxon>
        <taxon>Thysanoptera</taxon>
        <taxon>Terebrantia</taxon>
        <taxon>Thripoidea</taxon>
        <taxon>Thripidae</taxon>
        <taxon>Frankliniella</taxon>
    </lineage>
</organism>
<dbReference type="Pfam" id="PF25298">
    <property type="entry name" value="Baculo_FP_2nd"/>
    <property type="match status" value="1"/>
</dbReference>
<dbReference type="AlphaFoldDB" id="A0A9C6TNU5"/>
<dbReference type="InterPro" id="IPR004244">
    <property type="entry name" value="Transposase_22"/>
</dbReference>
<evidence type="ECO:0000313" key="4">
    <source>
        <dbReference type="RefSeq" id="XP_052119921.1"/>
    </source>
</evidence>
<dbReference type="KEGG" id="foc:127748836"/>
<dbReference type="OrthoDB" id="5989141at2759"/>
<feature type="domain" description="FP protein C-terminal" evidence="2">
    <location>
        <begin position="257"/>
        <end position="308"/>
    </location>
</feature>
<evidence type="ECO:0000256" key="1">
    <source>
        <dbReference type="SAM" id="Coils"/>
    </source>
</evidence>
<dbReference type="Proteomes" id="UP000504606">
    <property type="component" value="Unplaced"/>
</dbReference>
<accession>A0A9C6TNU5</accession>
<evidence type="ECO:0000313" key="3">
    <source>
        <dbReference type="Proteomes" id="UP000504606"/>
    </source>
</evidence>
<evidence type="ECO:0000259" key="2">
    <source>
        <dbReference type="Pfam" id="PF25298"/>
    </source>
</evidence>
<gene>
    <name evidence="4" type="primary">LOC127748836</name>
</gene>